<gene>
    <name evidence="3" type="ORF">N7463_010697</name>
</gene>
<dbReference type="GO" id="GO:0016787">
    <property type="term" value="F:hydrolase activity"/>
    <property type="evidence" value="ECO:0007669"/>
    <property type="project" value="UniProtKB-KW"/>
</dbReference>
<dbReference type="GO" id="GO:0072330">
    <property type="term" value="P:monocarboxylic acid biosynthetic process"/>
    <property type="evidence" value="ECO:0007669"/>
    <property type="project" value="UniProtKB-ARBA"/>
</dbReference>
<dbReference type="InterPro" id="IPR029058">
    <property type="entry name" value="AB_hydrolase_fold"/>
</dbReference>
<evidence type="ECO:0000256" key="2">
    <source>
        <dbReference type="ARBA" id="ARBA00038334"/>
    </source>
</evidence>
<dbReference type="PANTHER" id="PTHR43329">
    <property type="entry name" value="EPOXIDE HYDROLASE"/>
    <property type="match status" value="1"/>
</dbReference>
<evidence type="ECO:0008006" key="5">
    <source>
        <dbReference type="Google" id="ProtNLM"/>
    </source>
</evidence>
<dbReference type="SUPFAM" id="SSF53474">
    <property type="entry name" value="alpha/beta-Hydrolases"/>
    <property type="match status" value="1"/>
</dbReference>
<feature type="non-terminal residue" evidence="3">
    <location>
        <position position="1"/>
    </location>
</feature>
<evidence type="ECO:0000313" key="4">
    <source>
        <dbReference type="Proteomes" id="UP001149954"/>
    </source>
</evidence>
<protein>
    <recommendedName>
        <fullName evidence="5">AB hydrolase-1 domain-containing protein</fullName>
    </recommendedName>
</protein>
<evidence type="ECO:0000256" key="1">
    <source>
        <dbReference type="ARBA" id="ARBA00022801"/>
    </source>
</evidence>
<dbReference type="GO" id="GO:0017000">
    <property type="term" value="P:antibiotic biosynthetic process"/>
    <property type="evidence" value="ECO:0007669"/>
    <property type="project" value="UniProtKB-ARBA"/>
</dbReference>
<sequence length="299" mass="34260">HGFPIVSISWRRQIPLFLDLGFRVICPDCIGYGRSIRSLFYVFLVSHLFTVCVPHHGITTEWAELETVVQKMPSLAYQLQFVSGAVEEYATNRERTKQVLTALFHGQSPTGEYGTSLEGLKFDVLPSLKRSDVIEEEELEFYTDQFTQSGFTGGLNYYRSNRQNFEDDQTLLKDRSGDSKIYCPTLFIWPSFDIIITKEMAQAMALFVPDFTLREISGGTHWVMWERPTEVNQILKEWISERSYMSSRITCIEPFLAQCISSEKIPSQVVAIKLKMGFSEANDNCWRIDVLPGTISAEQ</sequence>
<keyword evidence="1" id="KW-0378">Hydrolase</keyword>
<reference evidence="3" key="1">
    <citation type="submission" date="2022-12" db="EMBL/GenBank/DDBJ databases">
        <authorList>
            <person name="Petersen C."/>
        </authorList>
    </citation>
    <scope>NUCLEOTIDE SEQUENCE</scope>
    <source>
        <strain evidence="3">IBT 29495</strain>
    </source>
</reference>
<organism evidence="3 4">
    <name type="scientific">Penicillium fimorum</name>
    <dbReference type="NCBI Taxonomy" id="1882269"/>
    <lineage>
        <taxon>Eukaryota</taxon>
        <taxon>Fungi</taxon>
        <taxon>Dikarya</taxon>
        <taxon>Ascomycota</taxon>
        <taxon>Pezizomycotina</taxon>
        <taxon>Eurotiomycetes</taxon>
        <taxon>Eurotiomycetidae</taxon>
        <taxon>Eurotiales</taxon>
        <taxon>Aspergillaceae</taxon>
        <taxon>Penicillium</taxon>
    </lineage>
</organism>
<feature type="non-terminal residue" evidence="3">
    <location>
        <position position="299"/>
    </location>
</feature>
<dbReference type="AlphaFoldDB" id="A0A9W9XL66"/>
<reference evidence="3" key="2">
    <citation type="journal article" date="2023" name="IMA Fungus">
        <title>Comparative genomic study of the Penicillium genus elucidates a diverse pangenome and 15 lateral gene transfer events.</title>
        <authorList>
            <person name="Petersen C."/>
            <person name="Sorensen T."/>
            <person name="Nielsen M.R."/>
            <person name="Sondergaard T.E."/>
            <person name="Sorensen J.L."/>
            <person name="Fitzpatrick D.A."/>
            <person name="Frisvad J.C."/>
            <person name="Nielsen K.L."/>
        </authorList>
    </citation>
    <scope>NUCLEOTIDE SEQUENCE</scope>
    <source>
        <strain evidence="3">IBT 29495</strain>
    </source>
</reference>
<dbReference type="OrthoDB" id="1735926at2759"/>
<dbReference type="InterPro" id="IPR000639">
    <property type="entry name" value="Epox_hydrolase-like"/>
</dbReference>
<dbReference type="Proteomes" id="UP001149954">
    <property type="component" value="Unassembled WGS sequence"/>
</dbReference>
<keyword evidence="4" id="KW-1185">Reference proteome</keyword>
<evidence type="ECO:0000313" key="3">
    <source>
        <dbReference type="EMBL" id="KAJ5494610.1"/>
    </source>
</evidence>
<dbReference type="Gene3D" id="3.40.50.1820">
    <property type="entry name" value="alpha/beta hydrolase"/>
    <property type="match status" value="2"/>
</dbReference>
<comment type="similarity">
    <text evidence="2">Belongs to the AB hydrolase superfamily. Epoxide hydrolase family.</text>
</comment>
<dbReference type="EMBL" id="JAPWDS010000006">
    <property type="protein sequence ID" value="KAJ5494610.1"/>
    <property type="molecule type" value="Genomic_DNA"/>
</dbReference>
<accession>A0A9W9XL66</accession>
<proteinExistence type="inferred from homology"/>
<name>A0A9W9XL66_9EURO</name>
<dbReference type="PRINTS" id="PR00412">
    <property type="entry name" value="EPOXHYDRLASE"/>
</dbReference>
<comment type="caution">
    <text evidence="3">The sequence shown here is derived from an EMBL/GenBank/DDBJ whole genome shotgun (WGS) entry which is preliminary data.</text>
</comment>